<dbReference type="GO" id="GO:0022857">
    <property type="term" value="F:transmembrane transporter activity"/>
    <property type="evidence" value="ECO:0007669"/>
    <property type="project" value="UniProtKB-UniRule"/>
</dbReference>
<proteinExistence type="inferred from homology"/>
<organism evidence="11 12">
    <name type="scientific">Vibrio proteolyticus NBRC 13287</name>
    <dbReference type="NCBI Taxonomy" id="1219065"/>
    <lineage>
        <taxon>Bacteria</taxon>
        <taxon>Pseudomonadati</taxon>
        <taxon>Pseudomonadota</taxon>
        <taxon>Gammaproteobacteria</taxon>
        <taxon>Vibrionales</taxon>
        <taxon>Vibrionaceae</taxon>
        <taxon>Vibrio</taxon>
    </lineage>
</organism>
<gene>
    <name evidence="11" type="ORF">VPR01S_17_00220</name>
</gene>
<keyword evidence="2 9" id="KW-0813">Transport</keyword>
<keyword evidence="5 9" id="KW-0812">Transmembrane</keyword>
<evidence type="ECO:0000313" key="12">
    <source>
        <dbReference type="Proteomes" id="UP000016570"/>
    </source>
</evidence>
<keyword evidence="12" id="KW-1185">Reference proteome</keyword>
<dbReference type="EMBL" id="BATJ01000017">
    <property type="protein sequence ID" value="GAD68573.1"/>
    <property type="molecule type" value="Genomic_DNA"/>
</dbReference>
<reference evidence="11 12" key="1">
    <citation type="submission" date="2013-09" db="EMBL/GenBank/DDBJ databases">
        <title>Whole genome shotgun sequence of Vibrio proteolyticus NBRC 13287.</title>
        <authorList>
            <person name="Isaki S."/>
            <person name="Hosoyama A."/>
            <person name="Numata M."/>
            <person name="Hashimoto M."/>
            <person name="Hosoyama Y."/>
            <person name="Tsuchikane K."/>
            <person name="Noguchi M."/>
            <person name="Hirakata S."/>
            <person name="Ichikawa N."/>
            <person name="Ohji S."/>
            <person name="Yamazoe A."/>
            <person name="Fujita N."/>
        </authorList>
    </citation>
    <scope>NUCLEOTIDE SEQUENCE [LARGE SCALE GENOMIC DNA]</scope>
    <source>
        <strain evidence="11 12">NBRC 13287</strain>
    </source>
</reference>
<comment type="function">
    <text evidence="9">Part of the tripartite ATP-independent periplasmic (TRAP) transport system.</text>
</comment>
<evidence type="ECO:0000256" key="6">
    <source>
        <dbReference type="ARBA" id="ARBA00022989"/>
    </source>
</evidence>
<evidence type="ECO:0000313" key="11">
    <source>
        <dbReference type="EMBL" id="GAD68573.1"/>
    </source>
</evidence>
<sequence length="184" mass="20959">MKRIFQWLDNYIQKAEAALLIGSILLIATNSIANVLGRYLFNQSLYFSEELNYFLIVAVTFIGCSYAARQSRHIRMTAFTDMLPARLKLLADGTIYLLTGLLVAMLTWYAWQYVGKVAQMGRLSPAMQIPLSWVYLIAPLGLFFSALQFLRVGLNKLKRFICQTTRQNASTARLTQSAKQEKML</sequence>
<comment type="similarity">
    <text evidence="8 9">Belongs to the TRAP transporter small permease family.</text>
</comment>
<evidence type="ECO:0000256" key="3">
    <source>
        <dbReference type="ARBA" id="ARBA00022475"/>
    </source>
</evidence>
<evidence type="ECO:0000256" key="2">
    <source>
        <dbReference type="ARBA" id="ARBA00022448"/>
    </source>
</evidence>
<dbReference type="AlphaFoldDB" id="U3BPV0"/>
<dbReference type="PANTHER" id="PTHR35011:SF2">
    <property type="entry name" value="2,3-DIKETO-L-GULONATE TRAP TRANSPORTER SMALL PERMEASE PROTEIN YIAM"/>
    <property type="match status" value="1"/>
</dbReference>
<dbReference type="InterPro" id="IPR055348">
    <property type="entry name" value="DctQ"/>
</dbReference>
<feature type="transmembrane region" description="Helical" evidence="9">
    <location>
        <begin position="51"/>
        <end position="68"/>
    </location>
</feature>
<feature type="transmembrane region" description="Helical" evidence="9">
    <location>
        <begin position="20"/>
        <end position="39"/>
    </location>
</feature>
<keyword evidence="7 9" id="KW-0472">Membrane</keyword>
<protein>
    <recommendedName>
        <fullName evidence="9">TRAP transporter small permease protein</fullName>
    </recommendedName>
</protein>
<dbReference type="GO" id="GO:0005886">
    <property type="term" value="C:plasma membrane"/>
    <property type="evidence" value="ECO:0007669"/>
    <property type="project" value="UniProtKB-SubCell"/>
</dbReference>
<evidence type="ECO:0000256" key="5">
    <source>
        <dbReference type="ARBA" id="ARBA00022692"/>
    </source>
</evidence>
<feature type="domain" description="Tripartite ATP-independent periplasmic transporters DctQ component" evidence="10">
    <location>
        <begin position="32"/>
        <end position="152"/>
    </location>
</feature>
<dbReference type="InterPro" id="IPR007387">
    <property type="entry name" value="TRAP_DctQ"/>
</dbReference>
<keyword evidence="6 9" id="KW-1133">Transmembrane helix</keyword>
<comment type="subcellular location">
    <subcellularLocation>
        <location evidence="1 9">Cell inner membrane</location>
        <topology evidence="1 9">Multi-pass membrane protein</topology>
    </subcellularLocation>
</comment>
<feature type="transmembrane region" description="Helical" evidence="9">
    <location>
        <begin position="89"/>
        <end position="111"/>
    </location>
</feature>
<evidence type="ECO:0000259" key="10">
    <source>
        <dbReference type="Pfam" id="PF04290"/>
    </source>
</evidence>
<evidence type="ECO:0000256" key="7">
    <source>
        <dbReference type="ARBA" id="ARBA00023136"/>
    </source>
</evidence>
<accession>U3BPV0</accession>
<dbReference type="Pfam" id="PF04290">
    <property type="entry name" value="DctQ"/>
    <property type="match status" value="1"/>
</dbReference>
<dbReference type="GO" id="GO:0015740">
    <property type="term" value="P:C4-dicarboxylate transport"/>
    <property type="evidence" value="ECO:0007669"/>
    <property type="project" value="TreeGrafter"/>
</dbReference>
<dbReference type="PANTHER" id="PTHR35011">
    <property type="entry name" value="2,3-DIKETO-L-GULONATE TRAP TRANSPORTER SMALL PERMEASE PROTEIN YIAM"/>
    <property type="match status" value="1"/>
</dbReference>
<comment type="caution">
    <text evidence="11">The sequence shown here is derived from an EMBL/GenBank/DDBJ whole genome shotgun (WGS) entry which is preliminary data.</text>
</comment>
<dbReference type="Proteomes" id="UP000016570">
    <property type="component" value="Unassembled WGS sequence"/>
</dbReference>
<keyword evidence="3" id="KW-1003">Cell membrane</keyword>
<dbReference type="RefSeq" id="WP_021706542.1">
    <property type="nucleotide sequence ID" value="NZ_BATJ01000017.1"/>
</dbReference>
<dbReference type="STRING" id="1219065.VPR01S_17_00220"/>
<feature type="transmembrane region" description="Helical" evidence="9">
    <location>
        <begin position="131"/>
        <end position="150"/>
    </location>
</feature>
<evidence type="ECO:0000256" key="8">
    <source>
        <dbReference type="ARBA" id="ARBA00038436"/>
    </source>
</evidence>
<keyword evidence="4 9" id="KW-0997">Cell inner membrane</keyword>
<name>U3BPV0_VIBPR</name>
<dbReference type="eggNOG" id="COG3090">
    <property type="taxonomic scope" value="Bacteria"/>
</dbReference>
<evidence type="ECO:0000256" key="4">
    <source>
        <dbReference type="ARBA" id="ARBA00022519"/>
    </source>
</evidence>
<evidence type="ECO:0000256" key="9">
    <source>
        <dbReference type="RuleBase" id="RU369079"/>
    </source>
</evidence>
<evidence type="ECO:0000256" key="1">
    <source>
        <dbReference type="ARBA" id="ARBA00004429"/>
    </source>
</evidence>
<comment type="subunit">
    <text evidence="9">The complex comprises the extracytoplasmic solute receptor protein and the two transmembrane proteins.</text>
</comment>